<dbReference type="GO" id="GO:0004435">
    <property type="term" value="F:phosphatidylinositol-4,5-bisphosphate phospholipase C activity"/>
    <property type="evidence" value="ECO:0007669"/>
    <property type="project" value="UniProtKB-EC"/>
</dbReference>
<feature type="compositionally biased region" description="Acidic residues" evidence="7">
    <location>
        <begin position="414"/>
        <end position="431"/>
    </location>
</feature>
<organism evidence="11 12">
    <name type="scientific">Pyrenophora seminiperda CCB06</name>
    <dbReference type="NCBI Taxonomy" id="1302712"/>
    <lineage>
        <taxon>Eukaryota</taxon>
        <taxon>Fungi</taxon>
        <taxon>Dikarya</taxon>
        <taxon>Ascomycota</taxon>
        <taxon>Pezizomycotina</taxon>
        <taxon>Dothideomycetes</taxon>
        <taxon>Pleosporomycetidae</taxon>
        <taxon>Pleosporales</taxon>
        <taxon>Pleosporineae</taxon>
        <taxon>Pleosporaceae</taxon>
        <taxon>Pyrenophora</taxon>
    </lineage>
</organism>
<dbReference type="SUPFAM" id="SSF51695">
    <property type="entry name" value="PLC-like phosphodiesterases"/>
    <property type="match status" value="1"/>
</dbReference>
<feature type="region of interest" description="Disordered" evidence="7">
    <location>
        <begin position="1"/>
        <end position="120"/>
    </location>
</feature>
<gene>
    <name evidence="11" type="ORF">GMOD_00002211</name>
</gene>
<proteinExistence type="predicted"/>
<dbReference type="GO" id="GO:0016042">
    <property type="term" value="P:lipid catabolic process"/>
    <property type="evidence" value="ECO:0007669"/>
    <property type="project" value="UniProtKB-KW"/>
</dbReference>
<dbReference type="OrthoDB" id="269822at2759"/>
<feature type="compositionally biased region" description="Low complexity" evidence="7">
    <location>
        <begin position="399"/>
        <end position="413"/>
    </location>
</feature>
<evidence type="ECO:0000256" key="2">
    <source>
        <dbReference type="ARBA" id="ARBA00022771"/>
    </source>
</evidence>
<evidence type="ECO:0000256" key="1">
    <source>
        <dbReference type="ARBA" id="ARBA00022723"/>
    </source>
</evidence>
<dbReference type="CDD" id="cd00275">
    <property type="entry name" value="C2_PLC_like"/>
    <property type="match status" value="1"/>
</dbReference>
<feature type="domain" description="C3H1-type" evidence="10">
    <location>
        <begin position="457"/>
        <end position="485"/>
    </location>
</feature>
<evidence type="ECO:0000256" key="3">
    <source>
        <dbReference type="ARBA" id="ARBA00022833"/>
    </source>
</evidence>
<feature type="compositionally biased region" description="Polar residues" evidence="7">
    <location>
        <begin position="836"/>
        <end position="847"/>
    </location>
</feature>
<feature type="compositionally biased region" description="Pro residues" evidence="7">
    <location>
        <begin position="439"/>
        <end position="450"/>
    </location>
</feature>
<keyword evidence="6" id="KW-0442">Lipid degradation</keyword>
<evidence type="ECO:0000256" key="4">
    <source>
        <dbReference type="ARBA" id="ARBA00023224"/>
    </source>
</evidence>
<feature type="region of interest" description="Disordered" evidence="7">
    <location>
        <begin position="835"/>
        <end position="879"/>
    </location>
</feature>
<dbReference type="SUPFAM" id="SSF49562">
    <property type="entry name" value="C2 domain (Calcium/lipid-binding domain, CaLB)"/>
    <property type="match status" value="1"/>
</dbReference>
<dbReference type="InterPro" id="IPR001711">
    <property type="entry name" value="PLipase_C_Pinositol-sp_Y"/>
</dbReference>
<dbReference type="PANTHER" id="PTHR10336">
    <property type="entry name" value="PHOSPHOINOSITIDE-SPECIFIC PHOSPHOLIPASE C FAMILY PROTEIN"/>
    <property type="match status" value="1"/>
</dbReference>
<dbReference type="PROSITE" id="PS50004">
    <property type="entry name" value="C2"/>
    <property type="match status" value="1"/>
</dbReference>
<dbReference type="GO" id="GO:0008270">
    <property type="term" value="F:zinc ion binding"/>
    <property type="evidence" value="ECO:0007669"/>
    <property type="project" value="UniProtKB-KW"/>
</dbReference>
<feature type="compositionally biased region" description="Polar residues" evidence="7">
    <location>
        <begin position="707"/>
        <end position="716"/>
    </location>
</feature>
<keyword evidence="4" id="KW-0807">Transducer</keyword>
<dbReference type="Pfam" id="PF00387">
    <property type="entry name" value="PI-PLC-Y"/>
    <property type="match status" value="1"/>
</dbReference>
<dbReference type="GO" id="GO:0048015">
    <property type="term" value="P:phosphatidylinositol-mediated signaling"/>
    <property type="evidence" value="ECO:0007669"/>
    <property type="project" value="TreeGrafter"/>
</dbReference>
<feature type="compositionally biased region" description="Polar residues" evidence="7">
    <location>
        <begin position="168"/>
        <end position="178"/>
    </location>
</feature>
<dbReference type="SMART" id="SM00356">
    <property type="entry name" value="ZnF_C3H1"/>
    <property type="match status" value="1"/>
</dbReference>
<feature type="compositionally biased region" description="Polar residues" evidence="7">
    <location>
        <begin position="105"/>
        <end position="120"/>
    </location>
</feature>
<feature type="compositionally biased region" description="Gly residues" evidence="7">
    <location>
        <begin position="74"/>
        <end position="83"/>
    </location>
</feature>
<dbReference type="InterPro" id="IPR000008">
    <property type="entry name" value="C2_dom"/>
</dbReference>
<dbReference type="InterPro" id="IPR017946">
    <property type="entry name" value="PLC-like_Pdiesterase_TIM-brl"/>
</dbReference>
<dbReference type="SMART" id="SM00149">
    <property type="entry name" value="PLCYc"/>
    <property type="match status" value="1"/>
</dbReference>
<feature type="domain" description="C2" evidence="8">
    <location>
        <begin position="997"/>
        <end position="1144"/>
    </location>
</feature>
<feature type="region of interest" description="Disordered" evidence="7">
    <location>
        <begin position="399"/>
        <end position="462"/>
    </location>
</feature>
<evidence type="ECO:0000259" key="8">
    <source>
        <dbReference type="PROSITE" id="PS50004"/>
    </source>
</evidence>
<comment type="catalytic activity">
    <reaction evidence="6">
        <text>a 1,2-diacyl-sn-glycero-3-phospho-(1D-myo-inositol-4,5-bisphosphate) + H2O = 1D-myo-inositol 1,4,5-trisphosphate + a 1,2-diacyl-sn-glycerol + H(+)</text>
        <dbReference type="Rhea" id="RHEA:33179"/>
        <dbReference type="ChEBI" id="CHEBI:15377"/>
        <dbReference type="ChEBI" id="CHEBI:15378"/>
        <dbReference type="ChEBI" id="CHEBI:17815"/>
        <dbReference type="ChEBI" id="CHEBI:58456"/>
        <dbReference type="ChEBI" id="CHEBI:203600"/>
        <dbReference type="EC" id="3.1.4.11"/>
    </reaction>
</comment>
<dbReference type="InterPro" id="IPR001192">
    <property type="entry name" value="PI-PLC_fam"/>
</dbReference>
<feature type="region of interest" description="Disordered" evidence="7">
    <location>
        <begin position="323"/>
        <end position="366"/>
    </location>
</feature>
<dbReference type="Proteomes" id="UP000265663">
    <property type="component" value="Unassembled WGS sequence"/>
</dbReference>
<feature type="compositionally biased region" description="Pro residues" evidence="7">
    <location>
        <begin position="1"/>
        <end position="15"/>
    </location>
</feature>
<dbReference type="PROSITE" id="PS50008">
    <property type="entry name" value="PIPLC_Y_DOMAIN"/>
    <property type="match status" value="1"/>
</dbReference>
<feature type="region of interest" description="Disordered" evidence="7">
    <location>
        <begin position="662"/>
        <end position="721"/>
    </location>
</feature>
<dbReference type="InterPro" id="IPR036855">
    <property type="entry name" value="Znf_CCCH_sf"/>
</dbReference>
<dbReference type="EMBL" id="KE747809">
    <property type="protein sequence ID" value="RMZ66838.1"/>
    <property type="molecule type" value="Genomic_DNA"/>
</dbReference>
<dbReference type="SMART" id="SM00239">
    <property type="entry name" value="C2"/>
    <property type="match status" value="1"/>
</dbReference>
<feature type="compositionally biased region" description="Polar residues" evidence="7">
    <location>
        <begin position="186"/>
        <end position="202"/>
    </location>
</feature>
<feature type="compositionally biased region" description="Basic residues" evidence="7">
    <location>
        <begin position="680"/>
        <end position="696"/>
    </location>
</feature>
<dbReference type="InterPro" id="IPR000571">
    <property type="entry name" value="Znf_CCCH"/>
</dbReference>
<dbReference type="GO" id="GO:0051209">
    <property type="term" value="P:release of sequestered calcium ion into cytosol"/>
    <property type="evidence" value="ECO:0007669"/>
    <property type="project" value="TreeGrafter"/>
</dbReference>
<feature type="compositionally biased region" description="Low complexity" evidence="7">
    <location>
        <begin position="155"/>
        <end position="167"/>
    </location>
</feature>
<feature type="compositionally biased region" description="Low complexity" evidence="7">
    <location>
        <begin position="857"/>
        <end position="870"/>
    </location>
</feature>
<dbReference type="SMART" id="SM00148">
    <property type="entry name" value="PLCXc"/>
    <property type="match status" value="1"/>
</dbReference>
<evidence type="ECO:0000259" key="10">
    <source>
        <dbReference type="PROSITE" id="PS50103"/>
    </source>
</evidence>
<evidence type="ECO:0000256" key="6">
    <source>
        <dbReference type="RuleBase" id="RU361133"/>
    </source>
</evidence>
<dbReference type="Gene3D" id="3.20.20.190">
    <property type="entry name" value="Phosphatidylinositol (PI) phosphodiesterase"/>
    <property type="match status" value="1"/>
</dbReference>
<keyword evidence="2 5" id="KW-0863">Zinc-finger</keyword>
<feature type="region of interest" description="Disordered" evidence="7">
    <location>
        <begin position="151"/>
        <end position="257"/>
    </location>
</feature>
<dbReference type="EC" id="3.1.4.11" evidence="6"/>
<dbReference type="SUPFAM" id="SSF90229">
    <property type="entry name" value="CCCH zinc finger"/>
    <property type="match status" value="1"/>
</dbReference>
<feature type="zinc finger region" description="C3H1-type" evidence="5">
    <location>
        <begin position="457"/>
        <end position="485"/>
    </location>
</feature>
<keyword evidence="6" id="KW-0443">Lipid metabolism</keyword>
<reference evidence="11 12" key="1">
    <citation type="journal article" date="2014" name="PLoS ONE">
        <title>De novo Genome Assembly of the Fungal Plant Pathogen Pyrenophora semeniperda.</title>
        <authorList>
            <person name="Soliai M.M."/>
            <person name="Meyer S.E."/>
            <person name="Udall J.A."/>
            <person name="Elzinga D.E."/>
            <person name="Hermansen R.A."/>
            <person name="Bodily P.M."/>
            <person name="Hart A.A."/>
            <person name="Coleman C.E."/>
        </authorList>
    </citation>
    <scope>NUCLEOTIDE SEQUENCE [LARGE SCALE GENOMIC DNA]</scope>
    <source>
        <strain evidence="11 12">CCB06</strain>
        <tissue evidence="11">Mycelium</tissue>
    </source>
</reference>
<evidence type="ECO:0000256" key="5">
    <source>
        <dbReference type="PROSITE-ProRule" id="PRU00723"/>
    </source>
</evidence>
<name>A0A3M7LX77_9PLEO</name>
<sequence length="1165" mass="128043">MTPFKFPPPPPPPPKATSSEQPYANQRGGHSRGGRDGGRGRGSNHNRGGSFHSSGENTRGGHGQNRGRGDGRGRGGQRGGPRGGQQQSRSAGDYRGGPNTRDGQHQSYAPAQSQTQQTFDPNALAQVMSYMSTPAGVQSMAAFANHMTGTVNAAPSYPQCSPQYQQSNARYSPSQQAGQKRKLGDRNNNALPQKGSPQQSSKPPRAKAAVPPQVPSFGFALPPPLAVQPDNKKRKVNLGLSKQHVPEESSDEEEVDEEAAFSQKLKGGGFAFEHDGETISIQTGAEVAAWIKDRRRNFPTQRRITEKAEEAARKRTAELEFLRKLQGKPVKEDHVDSQIRPTKSHDTSQDDKAKRENERRRNDELAALRKKLHESMMMKKQAAPKVDLGLGYASDTASEAESSVLSESSVVSSSEDEDESESESDDSDEAPESTSSKIAPPPVKVPPPRPAASQSDAKSTKLCTNWKRNGKCPYYSKCKYQHPPREDANKLVGTWDSTASWDNKLGAPEVENPHLQAGGGTASATSVARNVDALSPLLTQYLRTVYADISKHYDLATKEGQLRWLTEEQQCSGKDAELLADGSFSHFANYFMSDSASVMKPAPPLDESYPISNYFISSSHNTYLTGNQLSSDASVDAYKNVLMRGCRCVEIDVWDGEVLSDSSSDEEAAMGNPGADGLRKEKKKSKSGLSIRKRLAAKFGKKEEPAEQSTETSSPPQEGMQKIEPWHSASFTQRAEPRVLHGYTLTKDMSFRAVCATIRDYAFAVSNLPLIVSLEVHTCPEQQEIMVEIMNEYWKGMILEEPLEPTQNLDSVHLPTLKDLEKKILVKVKRGHTTPLAITSQPTTSDASRPPLQHTESSNSVNSGESSEVGFDGEKKAPAPKPKIIESLSKLGVYLGGYSYKTLAAPEAKIPTHIFSLSEGTLMEVHETDPTGLFGHNKHFFMRAYPKGLRLTSSNLNPSVFWRAGVQIVALNWQRWDVGMMQNEAMFAGTAGWVLKPEGYRSTSNAATQKTAIPHHDLDLSIEFLAGQDIPLPPEEDDPKDFKPYVKVELHVESHEERNAEPVPGNGRSQKGDYKQKTKTSRSPNPDFGREIIKFVSVPGVTEELTFVRFKVMDDERLGDDLAAWACFRLDRLRPGLRMLHLYDSNGVITKGVLLVRIRKTVSAA</sequence>
<keyword evidence="12" id="KW-1185">Reference proteome</keyword>
<accession>A0A3M7LX77</accession>
<evidence type="ECO:0000313" key="11">
    <source>
        <dbReference type="EMBL" id="RMZ66838.1"/>
    </source>
</evidence>
<protein>
    <recommendedName>
        <fullName evidence="6">Phosphoinositide phospholipase C</fullName>
        <ecNumber evidence="6">3.1.4.11</ecNumber>
    </recommendedName>
</protein>
<dbReference type="InterPro" id="IPR035892">
    <property type="entry name" value="C2_domain_sf"/>
</dbReference>
<dbReference type="Gene3D" id="4.10.1000.10">
    <property type="entry name" value="Zinc finger, CCCH-type"/>
    <property type="match status" value="1"/>
</dbReference>
<dbReference type="Pfam" id="PF10453">
    <property type="entry name" value="NUFIP1"/>
    <property type="match status" value="1"/>
</dbReference>
<feature type="domain" description="PI-PLC Y-box" evidence="9">
    <location>
        <begin position="888"/>
        <end position="1001"/>
    </location>
</feature>
<keyword evidence="6" id="KW-0378">Hydrolase</keyword>
<dbReference type="InterPro" id="IPR000909">
    <property type="entry name" value="PLipase_C_PInositol-sp_X_dom"/>
</dbReference>
<evidence type="ECO:0000313" key="12">
    <source>
        <dbReference type="Proteomes" id="UP000265663"/>
    </source>
</evidence>
<dbReference type="CDD" id="cd08598">
    <property type="entry name" value="PI-PLC1c_yeast"/>
    <property type="match status" value="1"/>
</dbReference>
<dbReference type="PROSITE" id="PS50007">
    <property type="entry name" value="PIPLC_X_DOMAIN"/>
    <property type="match status" value="1"/>
</dbReference>
<dbReference type="PROSITE" id="PS50103">
    <property type="entry name" value="ZF_C3H1"/>
    <property type="match status" value="1"/>
</dbReference>
<keyword evidence="1 5" id="KW-0479">Metal-binding</keyword>
<evidence type="ECO:0000256" key="7">
    <source>
        <dbReference type="SAM" id="MobiDB-lite"/>
    </source>
</evidence>
<feature type="compositionally biased region" description="Polar residues" evidence="7">
    <location>
        <begin position="453"/>
        <end position="462"/>
    </location>
</feature>
<dbReference type="Pfam" id="PF00388">
    <property type="entry name" value="PI-PLC-X"/>
    <property type="match status" value="1"/>
</dbReference>
<dbReference type="PRINTS" id="PR00390">
    <property type="entry name" value="PHPHLIPASEC"/>
</dbReference>
<feature type="region of interest" description="Disordered" evidence="7">
    <location>
        <begin position="1053"/>
        <end position="1086"/>
    </location>
</feature>
<feature type="compositionally biased region" description="Acidic residues" evidence="7">
    <location>
        <begin position="248"/>
        <end position="257"/>
    </location>
</feature>
<dbReference type="PANTHER" id="PTHR10336:SF82">
    <property type="entry name" value="PHOSPHOINOSITIDE PHOSPHOLIPASE C"/>
    <property type="match status" value="1"/>
</dbReference>
<dbReference type="InterPro" id="IPR019496">
    <property type="entry name" value="NUFIP1_cons_dom"/>
</dbReference>
<dbReference type="AlphaFoldDB" id="A0A3M7LX77"/>
<dbReference type="Gene3D" id="2.60.40.150">
    <property type="entry name" value="C2 domain"/>
    <property type="match status" value="1"/>
</dbReference>
<keyword evidence="3 5" id="KW-0862">Zinc</keyword>
<evidence type="ECO:0000259" key="9">
    <source>
        <dbReference type="PROSITE" id="PS50008"/>
    </source>
</evidence>